<proteinExistence type="predicted"/>
<reference evidence="2" key="1">
    <citation type="journal article" date="2017" name="Nat. Commun.">
        <title>The asparagus genome sheds light on the origin and evolution of a young Y chromosome.</title>
        <authorList>
            <person name="Harkess A."/>
            <person name="Zhou J."/>
            <person name="Xu C."/>
            <person name="Bowers J.E."/>
            <person name="Van der Hulst R."/>
            <person name="Ayyampalayam S."/>
            <person name="Mercati F."/>
            <person name="Riccardi P."/>
            <person name="McKain M.R."/>
            <person name="Kakrana A."/>
            <person name="Tang H."/>
            <person name="Ray J."/>
            <person name="Groenendijk J."/>
            <person name="Arikit S."/>
            <person name="Mathioni S.M."/>
            <person name="Nakano M."/>
            <person name="Shan H."/>
            <person name="Telgmann-Rauber A."/>
            <person name="Kanno A."/>
            <person name="Yue Z."/>
            <person name="Chen H."/>
            <person name="Li W."/>
            <person name="Chen Y."/>
            <person name="Xu X."/>
            <person name="Zhang Y."/>
            <person name="Luo S."/>
            <person name="Chen H."/>
            <person name="Gao J."/>
            <person name="Mao Z."/>
            <person name="Pires J.C."/>
            <person name="Luo M."/>
            <person name="Kudrna D."/>
            <person name="Wing R.A."/>
            <person name="Meyers B.C."/>
            <person name="Yi K."/>
            <person name="Kong H."/>
            <person name="Lavrijsen P."/>
            <person name="Sunseri F."/>
            <person name="Falavigna A."/>
            <person name="Ye Y."/>
            <person name="Leebens-Mack J.H."/>
            <person name="Chen G."/>
        </authorList>
    </citation>
    <scope>NUCLEOTIDE SEQUENCE [LARGE SCALE GENOMIC DNA]</scope>
    <source>
        <strain evidence="2">cv. DH0086</strain>
    </source>
</reference>
<accession>A0A5P1ELS0</accession>
<sequence>MGSRHFTAYEDSVFRHYVQFGPPGVDLPTFNHILSQWDKKSKKFVFTGRNDGEEIACSFNLEWGPAAVNAVRARVPRHLLHKKKRRVEDDDIPIDAVVRI</sequence>
<protein>
    <submittedName>
        <fullName evidence="1">Uncharacterized protein</fullName>
    </submittedName>
</protein>
<dbReference type="Proteomes" id="UP000243459">
    <property type="component" value="Chromosome 6"/>
</dbReference>
<evidence type="ECO:0000313" key="1">
    <source>
        <dbReference type="EMBL" id="ONK66137.1"/>
    </source>
</evidence>
<gene>
    <name evidence="1" type="ORF">A4U43_C06F4520</name>
</gene>
<dbReference type="Gramene" id="ONK66137">
    <property type="protein sequence ID" value="ONK66137"/>
    <property type="gene ID" value="A4U43_C06F4520"/>
</dbReference>
<evidence type="ECO:0000313" key="2">
    <source>
        <dbReference type="Proteomes" id="UP000243459"/>
    </source>
</evidence>
<keyword evidence="2" id="KW-1185">Reference proteome</keyword>
<dbReference type="EMBL" id="CM007386">
    <property type="protein sequence ID" value="ONK66137.1"/>
    <property type="molecule type" value="Genomic_DNA"/>
</dbReference>
<organism evidence="1 2">
    <name type="scientific">Asparagus officinalis</name>
    <name type="common">Garden asparagus</name>
    <dbReference type="NCBI Taxonomy" id="4686"/>
    <lineage>
        <taxon>Eukaryota</taxon>
        <taxon>Viridiplantae</taxon>
        <taxon>Streptophyta</taxon>
        <taxon>Embryophyta</taxon>
        <taxon>Tracheophyta</taxon>
        <taxon>Spermatophyta</taxon>
        <taxon>Magnoliopsida</taxon>
        <taxon>Liliopsida</taxon>
        <taxon>Asparagales</taxon>
        <taxon>Asparagaceae</taxon>
        <taxon>Asparagoideae</taxon>
        <taxon>Asparagus</taxon>
    </lineage>
</organism>
<name>A0A5P1ELS0_ASPOF</name>
<dbReference type="AlphaFoldDB" id="A0A5P1ELS0"/>